<evidence type="ECO:0000313" key="3">
    <source>
        <dbReference type="Proteomes" id="UP000176665"/>
    </source>
</evidence>
<dbReference type="Gene3D" id="2.10.260.10">
    <property type="match status" value="1"/>
</dbReference>
<dbReference type="EMBL" id="MFJA01000078">
    <property type="protein sequence ID" value="OGG02029.1"/>
    <property type="molecule type" value="Genomic_DNA"/>
</dbReference>
<organism evidence="2 3">
    <name type="scientific">Candidatus Gottesmanbacteria bacterium RBG_16_37_8</name>
    <dbReference type="NCBI Taxonomy" id="1798371"/>
    <lineage>
        <taxon>Bacteria</taxon>
        <taxon>Candidatus Gottesmaniibacteriota</taxon>
    </lineage>
</organism>
<dbReference type="AlphaFoldDB" id="A0A1F5YPB1"/>
<evidence type="ECO:0000259" key="1">
    <source>
        <dbReference type="SMART" id="SM00966"/>
    </source>
</evidence>
<dbReference type="Proteomes" id="UP000176665">
    <property type="component" value="Unassembled WGS sequence"/>
</dbReference>
<accession>A0A1F5YPB1</accession>
<proteinExistence type="predicted"/>
<comment type="caution">
    <text evidence="2">The sequence shown here is derived from an EMBL/GenBank/DDBJ whole genome shotgun (WGS) entry which is preliminary data.</text>
</comment>
<dbReference type="SUPFAM" id="SSF89447">
    <property type="entry name" value="AbrB/MazE/MraZ-like"/>
    <property type="match status" value="1"/>
</dbReference>
<reference evidence="2 3" key="1">
    <citation type="journal article" date="2016" name="Nat. Commun.">
        <title>Thousands of microbial genomes shed light on interconnected biogeochemical processes in an aquifer system.</title>
        <authorList>
            <person name="Anantharaman K."/>
            <person name="Brown C.T."/>
            <person name="Hug L.A."/>
            <person name="Sharon I."/>
            <person name="Castelle C.J."/>
            <person name="Probst A.J."/>
            <person name="Thomas B.C."/>
            <person name="Singh A."/>
            <person name="Wilkins M.J."/>
            <person name="Karaoz U."/>
            <person name="Brodie E.L."/>
            <person name="Williams K.H."/>
            <person name="Hubbard S.S."/>
            <person name="Banfield J.F."/>
        </authorList>
    </citation>
    <scope>NUCLEOTIDE SEQUENCE [LARGE SCALE GENOMIC DNA]</scope>
</reference>
<dbReference type="GO" id="GO:0003677">
    <property type="term" value="F:DNA binding"/>
    <property type="evidence" value="ECO:0007669"/>
    <property type="project" value="InterPro"/>
</dbReference>
<feature type="domain" description="SpoVT-AbrB" evidence="1">
    <location>
        <begin position="5"/>
        <end position="50"/>
    </location>
</feature>
<dbReference type="STRING" id="1798371.A2W14_06335"/>
<name>A0A1F5YPB1_9BACT</name>
<dbReference type="InterPro" id="IPR037914">
    <property type="entry name" value="SpoVT-AbrB_sf"/>
</dbReference>
<dbReference type="SMART" id="SM00966">
    <property type="entry name" value="SpoVT_AbrB"/>
    <property type="match status" value="1"/>
</dbReference>
<dbReference type="Pfam" id="PF04014">
    <property type="entry name" value="MazE_antitoxin"/>
    <property type="match status" value="1"/>
</dbReference>
<dbReference type="InterPro" id="IPR007159">
    <property type="entry name" value="SpoVT-AbrB_dom"/>
</dbReference>
<sequence>MVYTVAVTSQGQISIPVDVQKKLGFKKNGKASLKVEGSGIVVEPVADFLNLKGSLQSNKKPLTSEEIHERFSRFLAGKNR</sequence>
<gene>
    <name evidence="2" type="ORF">A2W14_06335</name>
</gene>
<protein>
    <recommendedName>
        <fullName evidence="1">SpoVT-AbrB domain-containing protein</fullName>
    </recommendedName>
</protein>
<evidence type="ECO:0000313" key="2">
    <source>
        <dbReference type="EMBL" id="OGG02029.1"/>
    </source>
</evidence>